<feature type="compositionally biased region" description="Polar residues" evidence="1">
    <location>
        <begin position="1063"/>
        <end position="1072"/>
    </location>
</feature>
<protein>
    <submittedName>
        <fullName evidence="2">Uncharacterized protein</fullName>
    </submittedName>
</protein>
<feature type="compositionally biased region" description="Basic and acidic residues" evidence="1">
    <location>
        <begin position="1306"/>
        <end position="1317"/>
    </location>
</feature>
<feature type="compositionally biased region" description="Basic and acidic residues" evidence="1">
    <location>
        <begin position="17"/>
        <end position="35"/>
    </location>
</feature>
<feature type="region of interest" description="Disordered" evidence="1">
    <location>
        <begin position="687"/>
        <end position="808"/>
    </location>
</feature>
<feature type="region of interest" description="Disordered" evidence="1">
    <location>
        <begin position="316"/>
        <end position="345"/>
    </location>
</feature>
<name>A0ABP0WU99_9BRYO</name>
<feature type="region of interest" description="Disordered" evidence="1">
    <location>
        <begin position="833"/>
        <end position="1082"/>
    </location>
</feature>
<proteinExistence type="predicted"/>
<feature type="compositionally biased region" description="Basic and acidic residues" evidence="1">
    <location>
        <begin position="912"/>
        <end position="930"/>
    </location>
</feature>
<feature type="compositionally biased region" description="Basic and acidic residues" evidence="1">
    <location>
        <begin position="208"/>
        <end position="218"/>
    </location>
</feature>
<feature type="compositionally biased region" description="Basic and acidic residues" evidence="1">
    <location>
        <begin position="1124"/>
        <end position="1138"/>
    </location>
</feature>
<feature type="compositionally biased region" description="Basic and acidic residues" evidence="1">
    <location>
        <begin position="885"/>
        <end position="899"/>
    </location>
</feature>
<feature type="compositionally biased region" description="Polar residues" evidence="1">
    <location>
        <begin position="1528"/>
        <end position="1544"/>
    </location>
</feature>
<feature type="compositionally biased region" description="Basic residues" evidence="1">
    <location>
        <begin position="863"/>
        <end position="873"/>
    </location>
</feature>
<gene>
    <name evidence="2" type="ORF">CSSPJE1EN1_LOCUS15917</name>
</gene>
<evidence type="ECO:0000313" key="3">
    <source>
        <dbReference type="Proteomes" id="UP001497444"/>
    </source>
</evidence>
<feature type="compositionally biased region" description="Basic and acidic residues" evidence="1">
    <location>
        <begin position="1151"/>
        <end position="1162"/>
    </location>
</feature>
<dbReference type="Proteomes" id="UP001497444">
    <property type="component" value="Chromosome 3"/>
</dbReference>
<reference evidence="2" key="1">
    <citation type="submission" date="2024-02" db="EMBL/GenBank/DDBJ databases">
        <authorList>
            <consortium name="ELIXIR-Norway"/>
            <consortium name="Elixir Norway"/>
        </authorList>
    </citation>
    <scope>NUCLEOTIDE SEQUENCE</scope>
</reference>
<dbReference type="EMBL" id="OZ020098">
    <property type="protein sequence ID" value="CAK9270439.1"/>
    <property type="molecule type" value="Genomic_DNA"/>
</dbReference>
<evidence type="ECO:0000256" key="1">
    <source>
        <dbReference type="SAM" id="MobiDB-lite"/>
    </source>
</evidence>
<accession>A0ABP0WU99</accession>
<organism evidence="2 3">
    <name type="scientific">Sphagnum jensenii</name>
    <dbReference type="NCBI Taxonomy" id="128206"/>
    <lineage>
        <taxon>Eukaryota</taxon>
        <taxon>Viridiplantae</taxon>
        <taxon>Streptophyta</taxon>
        <taxon>Embryophyta</taxon>
        <taxon>Bryophyta</taxon>
        <taxon>Sphagnophytina</taxon>
        <taxon>Sphagnopsida</taxon>
        <taxon>Sphagnales</taxon>
        <taxon>Sphagnaceae</taxon>
        <taxon>Sphagnum</taxon>
    </lineage>
</organism>
<keyword evidence="3" id="KW-1185">Reference proteome</keyword>
<feature type="compositionally biased region" description="Polar residues" evidence="1">
    <location>
        <begin position="1233"/>
        <end position="1242"/>
    </location>
</feature>
<feature type="compositionally biased region" description="Basic residues" evidence="1">
    <location>
        <begin position="702"/>
        <end position="711"/>
    </location>
</feature>
<feature type="region of interest" description="Disordered" evidence="1">
    <location>
        <begin position="1097"/>
        <end position="1371"/>
    </location>
</feature>
<feature type="compositionally biased region" description="Basic and acidic residues" evidence="1">
    <location>
        <begin position="1001"/>
        <end position="1015"/>
    </location>
</feature>
<feature type="compositionally biased region" description="Polar residues" evidence="1">
    <location>
        <begin position="1021"/>
        <end position="1034"/>
    </location>
</feature>
<sequence>MQTYTAPPKPQIDELVAAERSKDMPQGGDEIKESNGNDPFMDSGDNAGLQLEGLLEDLEIDVQSPTMLDPQCVISQEKLGGGFATDDDVTAIKTGMLGMVGRENGHDGFTDEDETKSAMLEVKPVQDFALSIAEEAAVAPNLLSGLPVVKTPVLPAEFSSEAAFPSSMAPTDCLQQTQMSSPSLVSRLLLHEQPDQEQSPVMTKFLKSPRDGVPKENTDANQPSSSMTANAILSSNAICTDCTIPPETLNYENSTSNMSIVEVCHQNLMSAGTVTEVVDHSDGPLSSTDTVPAAKLQGESGELGLLPTSDTLVNEESLRKCPQPESEVGLESSRSKETPQNSYPAETSAIMVEKPKIMPEIVPTSGLQYFNPAPCTTSPVSQPIILESQDAVASVMPHVASCASPMYTPANTDPRLEGMMLATQNPDFVEANFMKKKTACTQEPQDLMASAMQDVASEHQTSLPVVPLADHLQPEDSGHGTVRCAPGPSLYEFATAPQFLQLQMQMETDKQLQQVQSSAQDAMVAATSVLEQSQSVWARIQSQYPSELGAVWDAQIASVAATIAAAASITKAAVEAAKAITQASNEAFNHLGLRIEEGSAGTEAVPLHLTFCNSNGRDEGRNAQMESHMMMTAAATSAGEMKKRAIAAARDAMVRAAKATSQAGDVITTGIHLLQAKAVEDAWNTKLRDQDGRSSKLQRVGRANRKGKKERKLTADRPTRSVVIKLNPANRKGKRRERKVSVEKPTTIKLSPSNRNRKESKVSAEKPRRIVAVEHRPANRKHKGESKMIAGKAKRSMAVEHNPAHRKHKDEIMESQLGAQKNTIRMAVEFSKANTKGKKEKSKVSADKTATSMATELIPANPKGKKEKRKVSGKKPINMAMELTHSNRKDRKEKQKVSAEKPLVSMAMELSRANREGKEEKSKASGEKPMRSVAVELSPANNKRKEEKSKASGQKPMRSVAVELSPTSRKRKEEKSNSSGEKPMRSLAVELSPANRKRRADSKATAEKSAKKMAIELDPANANSKVEGNMSAQKPTKRMATEHSPVNTEHKMKSKVSAKKPTESMTAELSTANRKRKAESNVTLGKNLVAELIPVKRKGKEKVSAEEPAHIAVKVTTPNRQHKEKSQAKSKVTVEKASKTLVAELSPVKRKGNEKVSGEEPAHIAVEVTTANRQHKEKSEARATRSMAKELSPAFRKHEENQVRGTRSMTTELNAANRTRMEESPISLEKSTRSTVVDLSPTNRKRKREDSKVNTERPTGSMDVKLSPATTRSKERKLSEGIPSKSKAEGLSPIDMRGEVASPANMKEKKKESKVSDKTSTSSFGVELRPAKMKGKKENKVIEETPTKSLAVELSPANLKHKNGSKVSEEMPTSVAVELSLANTKGKNKKSKVSKEMFTRSKAVEFSLVNRKGKKYIEASTEKPINCVEVDNSLTPERSASRITRQSIQEAKTKEDVAVNQNTATSMGDLLLKSSSSSGRISTRNIIDEDVRILTSSVHSSSLKAKTSKNSKAVRVNTLMTRMQHTAELNQQEQSLKLPSTGHSSKGDKKSSAKTVSTRSEARQLRSKTSQTKIYNILKKSTH</sequence>
<feature type="compositionally biased region" description="Basic and acidic residues" evidence="1">
    <location>
        <begin position="756"/>
        <end position="777"/>
    </location>
</feature>
<feature type="region of interest" description="Disordered" evidence="1">
    <location>
        <begin position="1528"/>
        <end position="1583"/>
    </location>
</feature>
<feature type="region of interest" description="Disordered" evidence="1">
    <location>
        <begin position="1"/>
        <end position="42"/>
    </location>
</feature>
<feature type="compositionally biased region" description="Basic and acidic residues" evidence="1">
    <location>
        <begin position="1336"/>
        <end position="1346"/>
    </location>
</feature>
<feature type="compositionally biased region" description="Polar residues" evidence="1">
    <location>
        <begin position="1203"/>
        <end position="1217"/>
    </location>
</feature>
<feature type="region of interest" description="Disordered" evidence="1">
    <location>
        <begin position="206"/>
        <end position="226"/>
    </location>
</feature>
<evidence type="ECO:0000313" key="2">
    <source>
        <dbReference type="EMBL" id="CAK9270439.1"/>
    </source>
</evidence>